<name>A0A918MCE9_9ACTN</name>
<reference evidence="1" key="1">
    <citation type="journal article" date="2014" name="Int. J. Syst. Evol. Microbiol.">
        <title>Complete genome sequence of Corynebacterium casei LMG S-19264T (=DSM 44701T), isolated from a smear-ripened cheese.</title>
        <authorList>
            <consortium name="US DOE Joint Genome Institute (JGI-PGF)"/>
            <person name="Walter F."/>
            <person name="Albersmeier A."/>
            <person name="Kalinowski J."/>
            <person name="Ruckert C."/>
        </authorList>
    </citation>
    <scope>NUCLEOTIDE SEQUENCE</scope>
    <source>
        <strain evidence="1">JCM 4369</strain>
    </source>
</reference>
<dbReference type="RefSeq" id="WP_191875839.1">
    <property type="nucleotide sequence ID" value="NZ_BMTD01000012.1"/>
</dbReference>
<proteinExistence type="predicted"/>
<evidence type="ECO:0000313" key="2">
    <source>
        <dbReference type="Proteomes" id="UP000618795"/>
    </source>
</evidence>
<protein>
    <submittedName>
        <fullName evidence="1">Uncharacterized protein</fullName>
    </submittedName>
</protein>
<dbReference type="AlphaFoldDB" id="A0A918MCE9"/>
<comment type="caution">
    <text evidence="1">The sequence shown here is derived from an EMBL/GenBank/DDBJ whole genome shotgun (WGS) entry which is preliminary data.</text>
</comment>
<dbReference type="EMBL" id="BMTD01000012">
    <property type="protein sequence ID" value="GGV07090.1"/>
    <property type="molecule type" value="Genomic_DNA"/>
</dbReference>
<dbReference type="Proteomes" id="UP000618795">
    <property type="component" value="Unassembled WGS sequence"/>
</dbReference>
<keyword evidence="2" id="KW-1185">Reference proteome</keyword>
<sequence>MLQIDKAQMIAGVQVYGDHADPALFYAVPQQPTFRCDAQGNPVFMYLKYRQPKVQPSGQTGGGFATFDTQFALDDPTRAVILGQLRAQVGQDLADRVGLGTITWANGTAHLNLSDVGGTLVSKVWNPVGPSLYGDNVTPFTIELPDFGATLFAEALQGKGGIVQVAYGMNGWVKLPAVTGYGHFSSTKFRSFVQNASDDAGWGDDTFSNTIAEVATNTDVIETHVDAGTGADAQLVARIEESVRRTVLDIATKRMTEQVEGYTGDRSVLEDYETIHREYTNLHVDDFTITINEQTAVLWPFNPQGTLPNITNMTDKQGRPVLWADHYREIDLDDPFFRSFSVPVRVNADFGAGRPVHSVDVHVQYQGDKLETGDYHFDKPEQTETFAAYVKGDSREYQHSFTVNYKGTSTVYQAPLAPHTGPLTINADDLGVLELHVLPGNLDFKSVDSATVSIEYTPANGPAITDQVVFTEQNSTEQTLTHVISEQRDRPVRYRVDYRTKGDTFQDDWKETTGKRIYLSSPFNDMRRVRVVAVGDLVSTIDSILVDVRYEDPQSGYSWADSKLLNAADPYKEWTIQVREAHSGTLTYSGLVRYKNGSVREIPETATEEATVEVGDMVGTVISVIVSPDLVDWATVDLVKVVLTCDGGAPAQEQVKSALVRKGGTPPPVVFSLADAATKDFSWTATYYFTDGTSATTTAVTTADANVLLPRRPGAA</sequence>
<reference evidence="1" key="2">
    <citation type="submission" date="2020-09" db="EMBL/GenBank/DDBJ databases">
        <authorList>
            <person name="Sun Q."/>
            <person name="Ohkuma M."/>
        </authorList>
    </citation>
    <scope>NUCLEOTIDE SEQUENCE</scope>
    <source>
        <strain evidence="1">JCM 4369</strain>
    </source>
</reference>
<gene>
    <name evidence="1" type="ORF">GCM10010260_50930</name>
</gene>
<evidence type="ECO:0000313" key="1">
    <source>
        <dbReference type="EMBL" id="GGV07090.1"/>
    </source>
</evidence>
<organism evidence="1 2">
    <name type="scientific">Streptomyces filipinensis</name>
    <dbReference type="NCBI Taxonomy" id="66887"/>
    <lineage>
        <taxon>Bacteria</taxon>
        <taxon>Bacillati</taxon>
        <taxon>Actinomycetota</taxon>
        <taxon>Actinomycetes</taxon>
        <taxon>Kitasatosporales</taxon>
        <taxon>Streptomycetaceae</taxon>
        <taxon>Streptomyces</taxon>
    </lineage>
</organism>
<accession>A0A918MCE9</accession>